<accession>A0A8H3ZV53</accession>
<proteinExistence type="predicted"/>
<evidence type="ECO:0000256" key="1">
    <source>
        <dbReference type="SAM" id="Phobius"/>
    </source>
</evidence>
<evidence type="ECO:0000313" key="3">
    <source>
        <dbReference type="Proteomes" id="UP000434172"/>
    </source>
</evidence>
<comment type="caution">
    <text evidence="2">The sequence shown here is derived from an EMBL/GenBank/DDBJ whole genome shotgun (WGS) entry which is preliminary data.</text>
</comment>
<sequence>MPSIFYVRGRRSYSVFALVIMCEQYEFFDVTVPIPWIDGEIPTTQSFFDLFLEVLDKSPRLDYECPVFRRVFGPDTLEKVHTGDYAPERIGEDGMENAVRRRIYIPNPSPTALGVLALRSSYEQKQVIRQLLFDYLDSSTSVGLKSSEGDDFILEFHMPCLIWQKGLPKKDDLGRTTNTDALRKTIDLSFLATSVKHSQDGVTGWDTSSWTAICLVDSYFKSQTDAEDPYMLPHYARDPDDDDPDLDPLSIGKLTADKVAAVDPREYFLLIIKVRIMRLREIWMNVVYHLGQRINQYKFLDKDASRIDAQADESTSLHMNNSFDKIFEYVEDLGKTFEKFKKLKAIVDNFASQLETHIAVEGVRALKLQHLNVTILQVFSPMALAGSIVQAGIVVGNVVVWFLFLTLILTVVTWSLHPVRKWYEEWKGRPQQLTLDTTEKRLEIDVGSQATGTGLSTFSYSSFLRKRRPKDLAETLPR</sequence>
<reference evidence="2 3" key="1">
    <citation type="submission" date="2019-12" db="EMBL/GenBank/DDBJ databases">
        <title>A genome sequence resource for the geographically widespread anthracnose pathogen Colletotrichum asianum.</title>
        <authorList>
            <person name="Meng Y."/>
        </authorList>
    </citation>
    <scope>NUCLEOTIDE SEQUENCE [LARGE SCALE GENOMIC DNA]</scope>
    <source>
        <strain evidence="2 3">ICMP 18580</strain>
    </source>
</reference>
<keyword evidence="1" id="KW-0472">Membrane</keyword>
<protein>
    <submittedName>
        <fullName evidence="2">Uncharacterized protein</fullName>
    </submittedName>
</protein>
<dbReference type="AlphaFoldDB" id="A0A8H3ZV53"/>
<dbReference type="Proteomes" id="UP000434172">
    <property type="component" value="Unassembled WGS sequence"/>
</dbReference>
<organism evidence="2 3">
    <name type="scientific">Colletotrichum asianum</name>
    <dbReference type="NCBI Taxonomy" id="702518"/>
    <lineage>
        <taxon>Eukaryota</taxon>
        <taxon>Fungi</taxon>
        <taxon>Dikarya</taxon>
        <taxon>Ascomycota</taxon>
        <taxon>Pezizomycotina</taxon>
        <taxon>Sordariomycetes</taxon>
        <taxon>Hypocreomycetidae</taxon>
        <taxon>Glomerellales</taxon>
        <taxon>Glomerellaceae</taxon>
        <taxon>Colletotrichum</taxon>
        <taxon>Colletotrichum gloeosporioides species complex</taxon>
    </lineage>
</organism>
<keyword evidence="3" id="KW-1185">Reference proteome</keyword>
<evidence type="ECO:0000313" key="2">
    <source>
        <dbReference type="EMBL" id="KAF0324805.1"/>
    </source>
</evidence>
<dbReference type="OrthoDB" id="4851378at2759"/>
<keyword evidence="1" id="KW-0812">Transmembrane</keyword>
<name>A0A8H3ZV53_9PEZI</name>
<keyword evidence="1" id="KW-1133">Transmembrane helix</keyword>
<feature type="transmembrane region" description="Helical" evidence="1">
    <location>
        <begin position="399"/>
        <end position="419"/>
    </location>
</feature>
<gene>
    <name evidence="2" type="ORF">GQ607_007976</name>
</gene>
<dbReference type="EMBL" id="WOWK01000041">
    <property type="protein sequence ID" value="KAF0324805.1"/>
    <property type="molecule type" value="Genomic_DNA"/>
</dbReference>